<organism evidence="3 4">
    <name type="scientific">Actinopolymorpha rutila</name>
    <dbReference type="NCBI Taxonomy" id="446787"/>
    <lineage>
        <taxon>Bacteria</taxon>
        <taxon>Bacillati</taxon>
        <taxon>Actinomycetota</taxon>
        <taxon>Actinomycetes</taxon>
        <taxon>Propionibacteriales</taxon>
        <taxon>Actinopolymorphaceae</taxon>
        <taxon>Actinopolymorpha</taxon>
    </lineage>
</organism>
<dbReference type="InterPro" id="IPR025668">
    <property type="entry name" value="Tnp_DDE_dom"/>
</dbReference>
<evidence type="ECO:0000313" key="3">
    <source>
        <dbReference type="EMBL" id="NYH92479.1"/>
    </source>
</evidence>
<evidence type="ECO:0000313" key="4">
    <source>
        <dbReference type="Proteomes" id="UP000579605"/>
    </source>
</evidence>
<comment type="caution">
    <text evidence="3">The sequence shown here is derived from an EMBL/GenBank/DDBJ whole genome shotgun (WGS) entry which is preliminary data.</text>
</comment>
<feature type="domain" description="Transposase DDE" evidence="2">
    <location>
        <begin position="20"/>
        <end position="67"/>
    </location>
</feature>
<evidence type="ECO:0000256" key="1">
    <source>
        <dbReference type="SAM" id="MobiDB-lite"/>
    </source>
</evidence>
<accession>A0A852ZSU9</accession>
<reference evidence="3 4" key="1">
    <citation type="submission" date="2020-07" db="EMBL/GenBank/DDBJ databases">
        <title>Sequencing the genomes of 1000 actinobacteria strains.</title>
        <authorList>
            <person name="Klenk H.-P."/>
        </authorList>
    </citation>
    <scope>NUCLEOTIDE SEQUENCE [LARGE SCALE GENOMIC DNA]</scope>
    <source>
        <strain evidence="3 4">DSM 18448</strain>
    </source>
</reference>
<gene>
    <name evidence="3" type="ORF">F4554_005117</name>
</gene>
<name>A0A852ZSU9_9ACTN</name>
<protein>
    <submittedName>
        <fullName evidence="3">Transposase</fullName>
    </submittedName>
</protein>
<keyword evidence="4" id="KW-1185">Reference proteome</keyword>
<sequence>MSMRSDGPGVGSHGGRPPAFNADLYKNRNTVERGFGRIKQWRGIASRYDKYAITYLSGVTLAAIVLNHRNQI</sequence>
<evidence type="ECO:0000259" key="2">
    <source>
        <dbReference type="Pfam" id="PF13586"/>
    </source>
</evidence>
<dbReference type="AlphaFoldDB" id="A0A852ZSU9"/>
<proteinExistence type="predicted"/>
<dbReference type="Pfam" id="PF13586">
    <property type="entry name" value="DDE_Tnp_1_2"/>
    <property type="match status" value="1"/>
</dbReference>
<feature type="region of interest" description="Disordered" evidence="1">
    <location>
        <begin position="1"/>
        <end position="22"/>
    </location>
</feature>
<dbReference type="EMBL" id="JACBZH010000001">
    <property type="protein sequence ID" value="NYH92479.1"/>
    <property type="molecule type" value="Genomic_DNA"/>
</dbReference>
<dbReference type="Proteomes" id="UP000579605">
    <property type="component" value="Unassembled WGS sequence"/>
</dbReference>